<dbReference type="InterPro" id="IPR015889">
    <property type="entry name" value="Intradiol_dOase_core"/>
</dbReference>
<comment type="similarity">
    <text evidence="2">Belongs to the intradiol ring-cleavage dioxygenase family.</text>
</comment>
<evidence type="ECO:0000313" key="10">
    <source>
        <dbReference type="Proteomes" id="UP001500902"/>
    </source>
</evidence>
<evidence type="ECO:0000259" key="8">
    <source>
        <dbReference type="Pfam" id="PF04444"/>
    </source>
</evidence>
<dbReference type="InterPro" id="IPR007535">
    <property type="entry name" value="Catechol_dOase_N"/>
</dbReference>
<proteinExistence type="inferred from homology"/>
<dbReference type="InterPro" id="IPR000627">
    <property type="entry name" value="Intradiol_dOase_C"/>
</dbReference>
<keyword evidence="4 9" id="KW-0223">Dioxygenase</keyword>
<keyword evidence="6" id="KW-0408">Iron</keyword>
<evidence type="ECO:0000256" key="1">
    <source>
        <dbReference type="ARBA" id="ARBA00001965"/>
    </source>
</evidence>
<dbReference type="EMBL" id="BAAAZP010000097">
    <property type="protein sequence ID" value="GAA3681457.1"/>
    <property type="molecule type" value="Genomic_DNA"/>
</dbReference>
<comment type="cofactor">
    <cofactor evidence="1">
        <name>Fe(3+)</name>
        <dbReference type="ChEBI" id="CHEBI:29034"/>
    </cofactor>
</comment>
<evidence type="ECO:0000313" key="9">
    <source>
        <dbReference type="EMBL" id="GAA3681457.1"/>
    </source>
</evidence>
<dbReference type="Pfam" id="PF00775">
    <property type="entry name" value="Dioxygenase_C"/>
    <property type="match status" value="1"/>
</dbReference>
<evidence type="ECO:0000256" key="4">
    <source>
        <dbReference type="ARBA" id="ARBA00022964"/>
    </source>
</evidence>
<evidence type="ECO:0000256" key="6">
    <source>
        <dbReference type="ARBA" id="ARBA00023004"/>
    </source>
</evidence>
<dbReference type="GO" id="GO:0051213">
    <property type="term" value="F:dioxygenase activity"/>
    <property type="evidence" value="ECO:0007669"/>
    <property type="project" value="UniProtKB-KW"/>
</dbReference>
<dbReference type="Proteomes" id="UP001500902">
    <property type="component" value="Unassembled WGS sequence"/>
</dbReference>
<reference evidence="10" key="1">
    <citation type="journal article" date="2019" name="Int. J. Syst. Evol. Microbiol.">
        <title>The Global Catalogue of Microorganisms (GCM) 10K type strain sequencing project: providing services to taxonomists for standard genome sequencing and annotation.</title>
        <authorList>
            <consortium name="The Broad Institute Genomics Platform"/>
            <consortium name="The Broad Institute Genome Sequencing Center for Infectious Disease"/>
            <person name="Wu L."/>
            <person name="Ma J."/>
        </authorList>
    </citation>
    <scope>NUCLEOTIDE SEQUENCE [LARGE SCALE GENOMIC DNA]</scope>
    <source>
        <strain evidence="10">JCM 16904</strain>
    </source>
</reference>
<dbReference type="SUPFAM" id="SSF49482">
    <property type="entry name" value="Aromatic compound dioxygenase"/>
    <property type="match status" value="1"/>
</dbReference>
<gene>
    <name evidence="9" type="ORF">GCM10022224_052220</name>
</gene>
<protein>
    <submittedName>
        <fullName evidence="9">Intradiol ring-cleavage dioxygenase</fullName>
    </submittedName>
</protein>
<keyword evidence="10" id="KW-1185">Reference proteome</keyword>
<dbReference type="PANTHER" id="PTHR33711">
    <property type="entry name" value="DIOXYGENASE, PUTATIVE (AFU_ORTHOLOGUE AFUA_2G02910)-RELATED"/>
    <property type="match status" value="1"/>
</dbReference>
<comment type="caution">
    <text evidence="9">The sequence shown here is derived from an EMBL/GenBank/DDBJ whole genome shotgun (WGS) entry which is preliminary data.</text>
</comment>
<organism evidence="9 10">
    <name type="scientific">Nonomuraea antimicrobica</name>
    <dbReference type="NCBI Taxonomy" id="561173"/>
    <lineage>
        <taxon>Bacteria</taxon>
        <taxon>Bacillati</taxon>
        <taxon>Actinomycetota</taxon>
        <taxon>Actinomycetes</taxon>
        <taxon>Streptosporangiales</taxon>
        <taxon>Streptosporangiaceae</taxon>
        <taxon>Nonomuraea</taxon>
    </lineage>
</organism>
<dbReference type="RefSeq" id="WP_344883350.1">
    <property type="nucleotide sequence ID" value="NZ_BAAAZP010000097.1"/>
</dbReference>
<feature type="domain" description="Catechol dioxygenase N-terminal" evidence="8">
    <location>
        <begin position="23"/>
        <end position="92"/>
    </location>
</feature>
<evidence type="ECO:0000256" key="2">
    <source>
        <dbReference type="ARBA" id="ARBA00007825"/>
    </source>
</evidence>
<dbReference type="Gene3D" id="2.60.130.10">
    <property type="entry name" value="Aromatic compound dioxygenase"/>
    <property type="match status" value="1"/>
</dbReference>
<evidence type="ECO:0000256" key="5">
    <source>
        <dbReference type="ARBA" id="ARBA00023002"/>
    </source>
</evidence>
<accession>A0ABP7C6X7</accession>
<sequence length="292" mass="32949">MYLDLTETSITEAVQRTFDGAEDERFKELFVGLVRHLHDFTREVRLTGDEWFTALDFLRRVGDITSPTRQEFVLLSDILGLSVLVDLINHEDGPSVTDSTLLGPFYVEGRPTAANGSDISGEVEGTPLFVNGRVLDTEGNPVAGARVDTWHSDGNGFYDVQMQEKLHHHLAMRALLIADDEGRFWYRSVAPRYYPVPTDGPCGEILRAANRSPMRPEHLHFWLHADGFEPLITMLVRSDDPYLECDAVFGVKRSLVVDFVHHEAGESAPDGTRMDEPFQTVEWTFVLARKES</sequence>
<evidence type="ECO:0000256" key="3">
    <source>
        <dbReference type="ARBA" id="ARBA00022723"/>
    </source>
</evidence>
<dbReference type="PANTHER" id="PTHR33711:SF7">
    <property type="entry name" value="INTRADIOL RING-CLEAVAGE DIOXYGENASES DOMAIN-CONTAINING PROTEIN-RELATED"/>
    <property type="match status" value="1"/>
</dbReference>
<evidence type="ECO:0000259" key="7">
    <source>
        <dbReference type="Pfam" id="PF00775"/>
    </source>
</evidence>
<keyword evidence="3" id="KW-0479">Metal-binding</keyword>
<dbReference type="InterPro" id="IPR050770">
    <property type="entry name" value="Intradiol_RC_Dioxygenase"/>
</dbReference>
<name>A0ABP7C6X7_9ACTN</name>
<feature type="domain" description="Intradiol ring-cleavage dioxygenases" evidence="7">
    <location>
        <begin position="103"/>
        <end position="287"/>
    </location>
</feature>
<keyword evidence="5" id="KW-0560">Oxidoreductase</keyword>
<dbReference type="Pfam" id="PF04444">
    <property type="entry name" value="Dioxygenase_N"/>
    <property type="match status" value="1"/>
</dbReference>